<dbReference type="InterPro" id="IPR038670">
    <property type="entry name" value="HslJ-like_sf"/>
</dbReference>
<evidence type="ECO:0000259" key="1">
    <source>
        <dbReference type="Pfam" id="PF03724"/>
    </source>
</evidence>
<gene>
    <name evidence="2" type="ORF">DCO17_02575</name>
</gene>
<dbReference type="InterPro" id="IPR005184">
    <property type="entry name" value="DUF306_Meta_HslJ"/>
</dbReference>
<dbReference type="Proteomes" id="UP000503312">
    <property type="component" value="Chromosome"/>
</dbReference>
<organism evidence="2 3">
    <name type="scientific">Polynucleobacter tropicus</name>
    <dbReference type="NCBI Taxonomy" id="1743174"/>
    <lineage>
        <taxon>Bacteria</taxon>
        <taxon>Pseudomonadati</taxon>
        <taxon>Pseudomonadota</taxon>
        <taxon>Betaproteobacteria</taxon>
        <taxon>Burkholderiales</taxon>
        <taxon>Burkholderiaceae</taxon>
        <taxon>Polynucleobacter</taxon>
    </lineage>
</organism>
<sequence>MPHKMPHLRPTKQISKRSFLTLLLLSLGFIGGCANIIPPCGAKISPPSSELRNTRWELTRWNLTPNSKGEVRARQIPQGEASNPIQIAFDANGQRVSGSTGCNRFTAELDEDSRGFSLSKISSTKMACTPQRMELENDFLYQLNDYRSIIRNGDQLLMVGNDREVLSFTQRQSTQPTNK</sequence>
<keyword evidence="3" id="KW-1185">Reference proteome</keyword>
<dbReference type="PANTHER" id="PTHR35535">
    <property type="entry name" value="HEAT SHOCK PROTEIN HSLJ"/>
    <property type="match status" value="1"/>
</dbReference>
<name>A0A6M9PWG1_9BURK</name>
<protein>
    <submittedName>
        <fullName evidence="2">META domain-containing protein</fullName>
    </submittedName>
</protein>
<dbReference type="EMBL" id="CP028942">
    <property type="protein sequence ID" value="QKM64212.1"/>
    <property type="molecule type" value="Genomic_DNA"/>
</dbReference>
<dbReference type="PROSITE" id="PS51257">
    <property type="entry name" value="PROKAR_LIPOPROTEIN"/>
    <property type="match status" value="1"/>
</dbReference>
<feature type="domain" description="DUF306" evidence="1">
    <location>
        <begin position="49"/>
        <end position="168"/>
    </location>
</feature>
<dbReference type="PANTHER" id="PTHR35535:SF1">
    <property type="entry name" value="HEAT SHOCK PROTEIN HSLJ"/>
    <property type="match status" value="1"/>
</dbReference>
<dbReference type="Gene3D" id="2.40.128.270">
    <property type="match status" value="1"/>
</dbReference>
<dbReference type="RefSeq" id="WP_173955253.1">
    <property type="nucleotide sequence ID" value="NZ_CP028942.1"/>
</dbReference>
<evidence type="ECO:0000313" key="3">
    <source>
        <dbReference type="Proteomes" id="UP000503312"/>
    </source>
</evidence>
<dbReference type="InterPro" id="IPR053147">
    <property type="entry name" value="Hsp_HslJ-like"/>
</dbReference>
<dbReference type="AlphaFoldDB" id="A0A6M9PWG1"/>
<proteinExistence type="predicted"/>
<evidence type="ECO:0000313" key="2">
    <source>
        <dbReference type="EMBL" id="QKM64212.1"/>
    </source>
</evidence>
<reference evidence="2 3" key="1">
    <citation type="submission" date="2018-04" db="EMBL/GenBank/DDBJ databases">
        <title>Polynucleobacter sp. UH21B genome.</title>
        <authorList>
            <person name="Hahn M.W."/>
        </authorList>
    </citation>
    <scope>NUCLEOTIDE SEQUENCE [LARGE SCALE GENOMIC DNA]</scope>
    <source>
        <strain evidence="2 3">MWH-UH21B</strain>
    </source>
</reference>
<accession>A0A6M9PWG1</accession>
<dbReference type="Pfam" id="PF03724">
    <property type="entry name" value="META"/>
    <property type="match status" value="1"/>
</dbReference>
<dbReference type="KEGG" id="ptrp:DCO17_02575"/>